<dbReference type="Proteomes" id="UP000095751">
    <property type="component" value="Unassembled WGS sequence"/>
</dbReference>
<dbReference type="AlphaFoldDB" id="A0A1E7F1E3"/>
<keyword evidence="4" id="KW-1185">Reference proteome</keyword>
<accession>A0A1E7F1E3</accession>
<reference evidence="3 4" key="1">
    <citation type="submission" date="2016-09" db="EMBL/GenBank/DDBJ databases">
        <title>Extensive genetic diversity and differential bi-allelic expression allows diatom success in the polar Southern Ocean.</title>
        <authorList>
            <consortium name="DOE Joint Genome Institute"/>
            <person name="Mock T."/>
            <person name="Otillar R.P."/>
            <person name="Strauss J."/>
            <person name="Dupont C."/>
            <person name="Frickenhaus S."/>
            <person name="Maumus F."/>
            <person name="Mcmullan M."/>
            <person name="Sanges R."/>
            <person name="Schmutz J."/>
            <person name="Toseland A."/>
            <person name="Valas R."/>
            <person name="Veluchamy A."/>
            <person name="Ward B.J."/>
            <person name="Allen A."/>
            <person name="Barry K."/>
            <person name="Falciatore A."/>
            <person name="Ferrante M."/>
            <person name="Fortunato A.E."/>
            <person name="Gloeckner G."/>
            <person name="Gruber A."/>
            <person name="Hipkin R."/>
            <person name="Janech M."/>
            <person name="Kroth P."/>
            <person name="Leese F."/>
            <person name="Lindquist E."/>
            <person name="Lyon B.R."/>
            <person name="Martin J."/>
            <person name="Mayer C."/>
            <person name="Parker M."/>
            <person name="Quesneville H."/>
            <person name="Raymond J."/>
            <person name="Uhlig C."/>
            <person name="Valentin K.U."/>
            <person name="Worden A.Z."/>
            <person name="Armbrust E.V."/>
            <person name="Bowler C."/>
            <person name="Green B."/>
            <person name="Moulton V."/>
            <person name="Van Oosterhout C."/>
            <person name="Grigoriev I."/>
        </authorList>
    </citation>
    <scope>NUCLEOTIDE SEQUENCE [LARGE SCALE GENOMIC DNA]</scope>
    <source>
        <strain evidence="3 4">CCMP1102</strain>
    </source>
</reference>
<feature type="region of interest" description="Disordered" evidence="2">
    <location>
        <begin position="296"/>
        <end position="330"/>
    </location>
</feature>
<dbReference type="EMBL" id="KV784366">
    <property type="protein sequence ID" value="OEU12021.1"/>
    <property type="molecule type" value="Genomic_DNA"/>
</dbReference>
<proteinExistence type="predicted"/>
<sequence length="330" mass="37219">MAATATASLASLAASSSRTSSQASVIGQRGIGGGNIGNIGSIGTENNVEVELGIKQQHQNGQQQQPQLSNASQALMLDTFMNQNTILWKRIKDNEQIKRNCQEQNKKLEILVQQSSTVIANQQRQINELNQKLFSKDKEKNDLIEQIGNQYLQVQKDHEIEIQVLKDQIQLQHILKNGNTRNVNNNNNITSNSNSDEDIKQRLGVVSSTSLLLNKQHQQQQKRTCNDNQDHNKHISNNNIINSNNKRQLRPSPCQSQSPSQRRQLPLEQKVVDTNQQLLVNNDNNDNYKPKKIMKMKEDTDDNRKDVVNVDSVDYNSGSEDDDDDGSIVF</sequence>
<feature type="compositionally biased region" description="Basic and acidic residues" evidence="2">
    <location>
        <begin position="296"/>
        <end position="308"/>
    </location>
</feature>
<feature type="compositionally biased region" description="Basic and acidic residues" evidence="2">
    <location>
        <begin position="224"/>
        <end position="233"/>
    </location>
</feature>
<feature type="compositionally biased region" description="Acidic residues" evidence="2">
    <location>
        <begin position="319"/>
        <end position="330"/>
    </location>
</feature>
<feature type="compositionally biased region" description="Low complexity" evidence="2">
    <location>
        <begin position="235"/>
        <end position="264"/>
    </location>
</feature>
<evidence type="ECO:0000313" key="3">
    <source>
        <dbReference type="EMBL" id="OEU12021.1"/>
    </source>
</evidence>
<organism evidence="3 4">
    <name type="scientific">Fragilariopsis cylindrus CCMP1102</name>
    <dbReference type="NCBI Taxonomy" id="635003"/>
    <lineage>
        <taxon>Eukaryota</taxon>
        <taxon>Sar</taxon>
        <taxon>Stramenopiles</taxon>
        <taxon>Ochrophyta</taxon>
        <taxon>Bacillariophyta</taxon>
        <taxon>Bacillariophyceae</taxon>
        <taxon>Bacillariophycidae</taxon>
        <taxon>Bacillariales</taxon>
        <taxon>Bacillariaceae</taxon>
        <taxon>Fragilariopsis</taxon>
    </lineage>
</organism>
<dbReference type="KEGG" id="fcy:FRACYDRAFT_245147"/>
<feature type="region of interest" description="Disordered" evidence="2">
    <location>
        <begin position="214"/>
        <end position="264"/>
    </location>
</feature>
<dbReference type="InParanoid" id="A0A1E7F1E3"/>
<feature type="coiled-coil region" evidence="1">
    <location>
        <begin position="91"/>
        <end position="146"/>
    </location>
</feature>
<evidence type="ECO:0000256" key="1">
    <source>
        <dbReference type="SAM" id="Coils"/>
    </source>
</evidence>
<keyword evidence="1" id="KW-0175">Coiled coil</keyword>
<evidence type="ECO:0000313" key="4">
    <source>
        <dbReference type="Proteomes" id="UP000095751"/>
    </source>
</evidence>
<name>A0A1E7F1E3_9STRA</name>
<protein>
    <submittedName>
        <fullName evidence="3">Uncharacterized protein</fullName>
    </submittedName>
</protein>
<evidence type="ECO:0000256" key="2">
    <source>
        <dbReference type="SAM" id="MobiDB-lite"/>
    </source>
</evidence>
<gene>
    <name evidence="3" type="ORF">FRACYDRAFT_245147</name>
</gene>